<evidence type="ECO:0000313" key="3">
    <source>
        <dbReference type="Proteomes" id="UP001218638"/>
    </source>
</evidence>
<dbReference type="AlphaFoldDB" id="A0AAE9ZYF0"/>
<protein>
    <submittedName>
        <fullName evidence="2">PepSY-associated TM helix domain-containing protein</fullName>
    </submittedName>
</protein>
<organism evidence="2 3">
    <name type="scientific">Synoicihabitans lomoniglobus</name>
    <dbReference type="NCBI Taxonomy" id="2909285"/>
    <lineage>
        <taxon>Bacteria</taxon>
        <taxon>Pseudomonadati</taxon>
        <taxon>Verrucomicrobiota</taxon>
        <taxon>Opitutia</taxon>
        <taxon>Opitutales</taxon>
        <taxon>Opitutaceae</taxon>
        <taxon>Synoicihabitans</taxon>
    </lineage>
</organism>
<dbReference type="PANTHER" id="PTHR40115">
    <property type="entry name" value="INNER MEMBRANE PROTEIN WITH PEPSY TM HELIX"/>
    <property type="match status" value="1"/>
</dbReference>
<dbReference type="InterPro" id="IPR032307">
    <property type="entry name" value="PepSY_TM-like_2"/>
</dbReference>
<keyword evidence="1" id="KW-0812">Transmembrane</keyword>
<proteinExistence type="predicted"/>
<feature type="transmembrane region" description="Helical" evidence="1">
    <location>
        <begin position="173"/>
        <end position="199"/>
    </location>
</feature>
<name>A0AAE9ZYF0_9BACT</name>
<keyword evidence="1" id="KW-1133">Transmembrane helix</keyword>
<keyword evidence="3" id="KW-1185">Reference proteome</keyword>
<feature type="transmembrane region" description="Helical" evidence="1">
    <location>
        <begin position="205"/>
        <end position="224"/>
    </location>
</feature>
<gene>
    <name evidence="2" type="ORF">PXH66_01405</name>
</gene>
<dbReference type="Proteomes" id="UP001218638">
    <property type="component" value="Chromosome"/>
</dbReference>
<accession>A0AAE9ZYF0</accession>
<evidence type="ECO:0000256" key="1">
    <source>
        <dbReference type="SAM" id="Phobius"/>
    </source>
</evidence>
<dbReference type="EMBL" id="CP119075">
    <property type="protein sequence ID" value="WED65504.1"/>
    <property type="molecule type" value="Genomic_DNA"/>
</dbReference>
<keyword evidence="1" id="KW-0472">Membrane</keyword>
<dbReference type="RefSeq" id="WP_330928710.1">
    <property type="nucleotide sequence ID" value="NZ_CP119075.1"/>
</dbReference>
<reference evidence="2" key="1">
    <citation type="submission" date="2023-03" db="EMBL/GenBank/DDBJ databases">
        <title>Lomoglobus Profundus gen. nov., sp. nov., a novel member of the phylum Verrucomicrobia, isolated from deep-marine sediment of South China Sea.</title>
        <authorList>
            <person name="Ahmad T."/>
            <person name="Ishaq S.E."/>
            <person name="Wang F."/>
        </authorList>
    </citation>
    <scope>NUCLEOTIDE SEQUENCE</scope>
    <source>
        <strain evidence="2">LMO-M01</strain>
    </source>
</reference>
<sequence length="226" mass="25037">MKSSSTSSSDDAPTPAPRSRSARRAWWTKQFYAWHWISSAICLASMLFFAVTGITLNHAGSIAAQPVVTPATATLPPALLDLITPADDEVDDSRQPLPREVRQWLDTELDARVGGRSYEWSPVDIYVDLPRPGGDGWLSIDRLSGEVELEVTRRGWIAYLNDLHKGRDTGFEWILFMDVFSVASVIFCLTGLALLVVHARRRPSTWPIVVAGVALPVLVLIIFVHT</sequence>
<dbReference type="KEGG" id="slom:PXH66_01405"/>
<dbReference type="PANTHER" id="PTHR40115:SF1">
    <property type="entry name" value="INNER MEMBRANE PROTEIN WITH PEPSY TM HELIX"/>
    <property type="match status" value="1"/>
</dbReference>
<evidence type="ECO:0000313" key="2">
    <source>
        <dbReference type="EMBL" id="WED65504.1"/>
    </source>
</evidence>
<feature type="transmembrane region" description="Helical" evidence="1">
    <location>
        <begin position="33"/>
        <end position="56"/>
    </location>
</feature>
<dbReference type="Pfam" id="PF16357">
    <property type="entry name" value="PepSY_TM_like_2"/>
    <property type="match status" value="1"/>
</dbReference>